<gene>
    <name evidence="1" type="primary">pme5</name>
    <name evidence="1" type="ORF">DAT39_008981</name>
</gene>
<evidence type="ECO:0000313" key="1">
    <source>
        <dbReference type="EMBL" id="KAF5901316.1"/>
    </source>
</evidence>
<name>A0A8J4TNC5_CLAMG</name>
<sequence length="93" mass="9991">MCAPALTFLQTENPDTGAIGQVRPGHEPMRRLRVGRGRNYGGAHIRPSHVTALGAARGWRSSAPPFCPRPNSGQACAQIILNYRAKARRGDGS</sequence>
<dbReference type="Proteomes" id="UP000727407">
    <property type="component" value="Unassembled WGS sequence"/>
</dbReference>
<comment type="caution">
    <text evidence="1">The sequence shown here is derived from an EMBL/GenBank/DDBJ whole genome shotgun (WGS) entry which is preliminary data.</text>
</comment>
<reference evidence="1" key="1">
    <citation type="submission" date="2020-07" db="EMBL/GenBank/DDBJ databases">
        <title>Clarias magur genome sequencing, assembly and annotation.</title>
        <authorList>
            <person name="Kushwaha B."/>
            <person name="Kumar R."/>
            <person name="Das P."/>
            <person name="Joshi C.G."/>
            <person name="Kumar D."/>
            <person name="Nagpure N.S."/>
            <person name="Pandey M."/>
            <person name="Agarwal S."/>
            <person name="Srivastava S."/>
            <person name="Singh M."/>
            <person name="Sahoo L."/>
            <person name="Jayasankar P."/>
            <person name="Meher P.K."/>
            <person name="Koringa P.G."/>
            <person name="Iquebal M.A."/>
            <person name="Das S.P."/>
            <person name="Bit A."/>
            <person name="Patnaik S."/>
            <person name="Patel N."/>
            <person name="Shah T.M."/>
            <person name="Hinsu A."/>
            <person name="Jena J.K."/>
        </authorList>
    </citation>
    <scope>NUCLEOTIDE SEQUENCE</scope>
    <source>
        <strain evidence="1">CIFAMagur01</strain>
        <tissue evidence="1">Testis</tissue>
    </source>
</reference>
<accession>A0A8J4TNC5</accession>
<dbReference type="EMBL" id="QNUK01000115">
    <property type="protein sequence ID" value="KAF5901316.1"/>
    <property type="molecule type" value="Genomic_DNA"/>
</dbReference>
<keyword evidence="2" id="KW-1185">Reference proteome</keyword>
<organism evidence="1 2">
    <name type="scientific">Clarias magur</name>
    <name type="common">Asian catfish</name>
    <name type="synonym">Macropteronotus magur</name>
    <dbReference type="NCBI Taxonomy" id="1594786"/>
    <lineage>
        <taxon>Eukaryota</taxon>
        <taxon>Metazoa</taxon>
        <taxon>Chordata</taxon>
        <taxon>Craniata</taxon>
        <taxon>Vertebrata</taxon>
        <taxon>Euteleostomi</taxon>
        <taxon>Actinopterygii</taxon>
        <taxon>Neopterygii</taxon>
        <taxon>Teleostei</taxon>
        <taxon>Ostariophysi</taxon>
        <taxon>Siluriformes</taxon>
        <taxon>Clariidae</taxon>
        <taxon>Clarias</taxon>
    </lineage>
</organism>
<proteinExistence type="predicted"/>
<evidence type="ECO:0000313" key="2">
    <source>
        <dbReference type="Proteomes" id="UP000727407"/>
    </source>
</evidence>
<dbReference type="AlphaFoldDB" id="A0A8J4TNC5"/>
<protein>
    <submittedName>
        <fullName evidence="1">Pectinesterase 5</fullName>
    </submittedName>
</protein>